<name>A0ABW5WSP3_9FLAO</name>
<proteinExistence type="predicted"/>
<organism evidence="2 3">
    <name type="scientific">Lacinutrix iliipiscaria</name>
    <dbReference type="NCBI Taxonomy" id="1230532"/>
    <lineage>
        <taxon>Bacteria</taxon>
        <taxon>Pseudomonadati</taxon>
        <taxon>Bacteroidota</taxon>
        <taxon>Flavobacteriia</taxon>
        <taxon>Flavobacteriales</taxon>
        <taxon>Flavobacteriaceae</taxon>
        <taxon>Lacinutrix</taxon>
    </lineage>
</organism>
<evidence type="ECO:0000259" key="1">
    <source>
        <dbReference type="Pfam" id="PF20033"/>
    </source>
</evidence>
<gene>
    <name evidence="2" type="ORF">ACFS5M_12285</name>
</gene>
<dbReference type="Proteomes" id="UP001597533">
    <property type="component" value="Unassembled WGS sequence"/>
</dbReference>
<dbReference type="Pfam" id="PF20033">
    <property type="entry name" value="DUF6438"/>
    <property type="match status" value="1"/>
</dbReference>
<evidence type="ECO:0000313" key="3">
    <source>
        <dbReference type="Proteomes" id="UP001597533"/>
    </source>
</evidence>
<comment type="caution">
    <text evidence="2">The sequence shown here is derived from an EMBL/GenBank/DDBJ whole genome shotgun (WGS) entry which is preliminary data.</text>
</comment>
<dbReference type="RefSeq" id="WP_183490433.1">
    <property type="nucleotide sequence ID" value="NZ_JBHUOV010000010.1"/>
</dbReference>
<feature type="domain" description="DUF6438" evidence="1">
    <location>
        <begin position="130"/>
        <end position="242"/>
    </location>
</feature>
<dbReference type="InterPro" id="IPR045497">
    <property type="entry name" value="DUF6438"/>
</dbReference>
<sequence>MKKLLPIIIIFTFNLSFSQIDKLKGNWISEKNEAISIIDTLDSFNGLMNETKYEYFHLKIKSDTLIFRPWHSSTDNAILNRFELKLIVNNENSLTIQPISKLSIDFFKTDSPITFINQKQIIDKSFVFEKLIFHSSSCFGSCPIVHLEISSNRKLKLTGNYYQENSKKKDEKRSGNYNGELTQNEYNRLIDLIIKSRITTYGDTDKNANFCCDGSIKTLVLYHNGKRKYYKAMFTPPLLDELISFLYNIDKEAILTKTRNEFEFEK</sequence>
<protein>
    <submittedName>
        <fullName evidence="2">DUF6438 domain-containing protein</fullName>
    </submittedName>
</protein>
<dbReference type="EMBL" id="JBHUOV010000010">
    <property type="protein sequence ID" value="MFD2824451.1"/>
    <property type="molecule type" value="Genomic_DNA"/>
</dbReference>
<keyword evidence="3" id="KW-1185">Reference proteome</keyword>
<reference evidence="3" key="1">
    <citation type="journal article" date="2019" name="Int. J. Syst. Evol. Microbiol.">
        <title>The Global Catalogue of Microorganisms (GCM) 10K type strain sequencing project: providing services to taxonomists for standard genome sequencing and annotation.</title>
        <authorList>
            <consortium name="The Broad Institute Genomics Platform"/>
            <consortium name="The Broad Institute Genome Sequencing Center for Infectious Disease"/>
            <person name="Wu L."/>
            <person name="Ma J."/>
        </authorList>
    </citation>
    <scope>NUCLEOTIDE SEQUENCE [LARGE SCALE GENOMIC DNA]</scope>
    <source>
        <strain evidence="3">KCTC 32141</strain>
    </source>
</reference>
<evidence type="ECO:0000313" key="2">
    <source>
        <dbReference type="EMBL" id="MFD2824451.1"/>
    </source>
</evidence>
<accession>A0ABW5WSP3</accession>